<dbReference type="AlphaFoldDB" id="A0A8J1TFY2"/>
<evidence type="ECO:0000313" key="5">
    <source>
        <dbReference type="Proteomes" id="UP000749559"/>
    </source>
</evidence>
<accession>A0A8J1TFY2</accession>
<dbReference type="InterPro" id="IPR011701">
    <property type="entry name" value="MFS"/>
</dbReference>
<proteinExistence type="predicted"/>
<dbReference type="Gene3D" id="1.20.1250.20">
    <property type="entry name" value="MFS general substrate transporter like domains"/>
    <property type="match status" value="1"/>
</dbReference>
<evidence type="ECO:0000256" key="1">
    <source>
        <dbReference type="ARBA" id="ARBA00022692"/>
    </source>
</evidence>
<keyword evidence="3" id="KW-0472">Membrane</keyword>
<organism evidence="4 5">
    <name type="scientific">Owenia fusiformis</name>
    <name type="common">Polychaete worm</name>
    <dbReference type="NCBI Taxonomy" id="6347"/>
    <lineage>
        <taxon>Eukaryota</taxon>
        <taxon>Metazoa</taxon>
        <taxon>Spiralia</taxon>
        <taxon>Lophotrochozoa</taxon>
        <taxon>Annelida</taxon>
        <taxon>Polychaeta</taxon>
        <taxon>Sedentaria</taxon>
        <taxon>Canalipalpata</taxon>
        <taxon>Sabellida</taxon>
        <taxon>Oweniida</taxon>
        <taxon>Oweniidae</taxon>
        <taxon>Owenia</taxon>
    </lineage>
</organism>
<dbReference type="Pfam" id="PF07690">
    <property type="entry name" value="MFS_1"/>
    <property type="match status" value="1"/>
</dbReference>
<dbReference type="PANTHER" id="PTHR23121">
    <property type="entry name" value="SODIUM-DEPENDENT GLUCOSE TRANSPORTER 1"/>
    <property type="match status" value="1"/>
</dbReference>
<keyword evidence="1" id="KW-0812">Transmembrane</keyword>
<dbReference type="Proteomes" id="UP000749559">
    <property type="component" value="Unassembled WGS sequence"/>
</dbReference>
<dbReference type="OrthoDB" id="546893at2759"/>
<dbReference type="InterPro" id="IPR036259">
    <property type="entry name" value="MFS_trans_sf"/>
</dbReference>
<evidence type="ECO:0000256" key="2">
    <source>
        <dbReference type="ARBA" id="ARBA00022989"/>
    </source>
</evidence>
<name>A0A8J1TFY2_OWEFU</name>
<keyword evidence="2" id="KW-1133">Transmembrane helix</keyword>
<protein>
    <submittedName>
        <fullName evidence="4">Uncharacterized protein</fullName>
    </submittedName>
</protein>
<evidence type="ECO:0000256" key="3">
    <source>
        <dbReference type="ARBA" id="ARBA00023136"/>
    </source>
</evidence>
<comment type="caution">
    <text evidence="4">The sequence shown here is derived from an EMBL/GenBank/DDBJ whole genome shotgun (WGS) entry which is preliminary data.</text>
</comment>
<dbReference type="EMBL" id="CAIIXF020000002">
    <property type="protein sequence ID" value="CAH1777164.1"/>
    <property type="molecule type" value="Genomic_DNA"/>
</dbReference>
<keyword evidence="5" id="KW-1185">Reference proteome</keyword>
<dbReference type="PANTHER" id="PTHR23121:SF9">
    <property type="entry name" value="SODIUM-DEPENDENT GLUCOSE TRANSPORTER 1"/>
    <property type="match status" value="1"/>
</dbReference>
<reference evidence="4" key="1">
    <citation type="submission" date="2022-03" db="EMBL/GenBank/DDBJ databases">
        <authorList>
            <person name="Martin C."/>
        </authorList>
    </citation>
    <scope>NUCLEOTIDE SEQUENCE</scope>
</reference>
<gene>
    <name evidence="4" type="ORF">OFUS_LOCUS4240</name>
</gene>
<dbReference type="SUPFAM" id="SSF103473">
    <property type="entry name" value="MFS general substrate transporter"/>
    <property type="match status" value="1"/>
</dbReference>
<evidence type="ECO:0000313" key="4">
    <source>
        <dbReference type="EMBL" id="CAH1777164.1"/>
    </source>
</evidence>
<sequence length="569" mass="63652">MPNNTEKNYPNGDTKEPFLNGEDEIKGGVIYKGGKVHDTKNGIVDEDPADEALFTKVQKFSVTDPEETPERKKKLFRYNLIKTICLLLAWVANAEKHCPEQRNIVPHDQNTDTMKWLKFIFQGMMWSVKVPTIPDLKERTGTDYNEIGIAVSLRAMGWIMASPIAGYIFDRFPRFRDMQLATGFILEAISVILKPWASNFQGLTFLYWMEGFAHGLYGLVGNAMIIDMWQEDTSPPLHAMHFGWGFGAFIAPMIARPFLGTRPEDEEAYNSTNFYNSSQINASTATSWMNVLTDVQNVTVIPTDIRVNNSHIEVPYIVIGCYGIFIGILFLAYQYLIPKPKLQKASQAVKKSWREVISPKQCTQGQTSFGLIMLFLGFLFYSGVDAQLAVIGTYSSAIAYEDLNFSKQKAALLAATASASSIGFRFITMIITKWCPMWILIYFELFTAFAMSVCLVTVGLSDPVLYWVFTCVLLSVTSPLWPGMMAWAEPYMEVTGSVVALWGMGAGITGFGLDIISGWVFQNLGSQASMVQTCICSSFMIALIIVIKLVMLKYGEKDRGASKQKNNHA</sequence>
<dbReference type="GO" id="GO:0022857">
    <property type="term" value="F:transmembrane transporter activity"/>
    <property type="evidence" value="ECO:0007669"/>
    <property type="project" value="InterPro"/>
</dbReference>